<dbReference type="PANTHER" id="PTHR21530">
    <property type="entry name" value="PHEROMONE SHUTDOWN PROTEIN"/>
    <property type="match status" value="1"/>
</dbReference>
<gene>
    <name evidence="2" type="ORF">GOQ27_11940</name>
</gene>
<sequence>MSEENITRLNIDDKEIILIGTAHVSKRSAEQVKEIIERENPDTVCIELDAQRYKSVTEGQKWKDMDIISVIKQKKATLLLVNLMMSSFQKRMAKQFGINPGQEMVQAINSAKDIDAEIVLADRDIQITFQRIWRGIGLWGKMKLMTELVYSMFTDEEISEEELEKLKSEDILSSMLNELKDSFPKLKNALIDERDKYLSHKIKNAPGEKIVAVLGAGHVSGIKEEIHKEQDIKKLSTIPPKSKVGKSVQWVIPAIIIAIILFTFYNNRGMALDQMVGWILWNGSLSALGAVIAFAHPLSIATAFLVAPISSLNPLLAAGWFVGLVETFMKKPRVQDFENLSDDINSLKGFWRNKITHILLVVVLANIGSVVGTMIGGAEVIRIFLDLF</sequence>
<name>A0A942V3B0_9FIRM</name>
<evidence type="ECO:0000313" key="3">
    <source>
        <dbReference type="Proteomes" id="UP000724672"/>
    </source>
</evidence>
<protein>
    <submittedName>
        <fullName evidence="2">TraB/GumN family protein</fullName>
    </submittedName>
</protein>
<dbReference type="Proteomes" id="UP000724672">
    <property type="component" value="Unassembled WGS sequence"/>
</dbReference>
<feature type="transmembrane region" description="Helical" evidence="1">
    <location>
        <begin position="277"/>
        <end position="295"/>
    </location>
</feature>
<dbReference type="InterPro" id="IPR046345">
    <property type="entry name" value="TraB_PrgY-like"/>
</dbReference>
<accession>A0A942V3B0</accession>
<dbReference type="EMBL" id="WSFT01000042">
    <property type="protein sequence ID" value="MBS4539177.1"/>
    <property type="molecule type" value="Genomic_DNA"/>
</dbReference>
<proteinExistence type="predicted"/>
<feature type="transmembrane region" description="Helical" evidence="1">
    <location>
        <begin position="301"/>
        <end position="325"/>
    </location>
</feature>
<evidence type="ECO:0000313" key="2">
    <source>
        <dbReference type="EMBL" id="MBS4539177.1"/>
    </source>
</evidence>
<comment type="caution">
    <text evidence="2">The sequence shown here is derived from an EMBL/GenBank/DDBJ whole genome shotgun (WGS) entry which is preliminary data.</text>
</comment>
<organism evidence="2 3">
    <name type="scientific">Anaeromonas frigoriresistens</name>
    <dbReference type="NCBI Taxonomy" id="2683708"/>
    <lineage>
        <taxon>Bacteria</taxon>
        <taxon>Bacillati</taxon>
        <taxon>Bacillota</taxon>
        <taxon>Tissierellia</taxon>
        <taxon>Tissierellales</taxon>
        <taxon>Thermohalobacteraceae</taxon>
        <taxon>Anaeromonas</taxon>
    </lineage>
</organism>
<dbReference type="AlphaFoldDB" id="A0A942V3B0"/>
<keyword evidence="1" id="KW-1133">Transmembrane helix</keyword>
<dbReference type="NCBIfam" id="TIGR00261">
    <property type="entry name" value="traB"/>
    <property type="match status" value="1"/>
</dbReference>
<dbReference type="Pfam" id="PF01963">
    <property type="entry name" value="TraB_PrgY_gumN"/>
    <property type="match status" value="1"/>
</dbReference>
<dbReference type="RefSeq" id="WP_203367101.1">
    <property type="nucleotide sequence ID" value="NZ_WSFT01000042.1"/>
</dbReference>
<keyword evidence="3" id="KW-1185">Reference proteome</keyword>
<evidence type="ECO:0000256" key="1">
    <source>
        <dbReference type="SAM" id="Phobius"/>
    </source>
</evidence>
<dbReference type="InterPro" id="IPR002816">
    <property type="entry name" value="TraB/PrgY/GumN_fam"/>
</dbReference>
<dbReference type="InterPro" id="IPR005230">
    <property type="entry name" value="TraB_bac"/>
</dbReference>
<dbReference type="PANTHER" id="PTHR21530:SF7">
    <property type="entry name" value="TRAB DOMAIN-CONTAINING PROTEIN"/>
    <property type="match status" value="1"/>
</dbReference>
<reference evidence="2" key="1">
    <citation type="submission" date="2019-12" db="EMBL/GenBank/DDBJ databases">
        <title>Clostridiaceae gen. nov. sp. nov., isolated from sediment in Xinjiang, China.</title>
        <authorList>
            <person name="Zhang R."/>
        </authorList>
    </citation>
    <scope>NUCLEOTIDE SEQUENCE</scope>
    <source>
        <strain evidence="2">D2Q-11</strain>
    </source>
</reference>
<keyword evidence="1" id="KW-0812">Transmembrane</keyword>
<dbReference type="CDD" id="cd14726">
    <property type="entry name" value="TraB_PrgY-like"/>
    <property type="match status" value="1"/>
</dbReference>
<keyword evidence="1" id="KW-0472">Membrane</keyword>
<feature type="transmembrane region" description="Helical" evidence="1">
    <location>
        <begin position="247"/>
        <end position="265"/>
    </location>
</feature>
<feature type="transmembrane region" description="Helical" evidence="1">
    <location>
        <begin position="358"/>
        <end position="385"/>
    </location>
</feature>